<name>A0A0K2UG60_LEPSM</name>
<feature type="transmembrane region" description="Helical" evidence="1">
    <location>
        <begin position="39"/>
        <end position="59"/>
    </location>
</feature>
<protein>
    <submittedName>
        <fullName evidence="2">Uncharacterized protein</fullName>
    </submittedName>
</protein>
<keyword evidence="1" id="KW-1133">Transmembrane helix</keyword>
<accession>A0A0K2UG60</accession>
<evidence type="ECO:0000256" key="1">
    <source>
        <dbReference type="SAM" id="Phobius"/>
    </source>
</evidence>
<organism evidence="2">
    <name type="scientific">Lepeophtheirus salmonis</name>
    <name type="common">Salmon louse</name>
    <name type="synonym">Caligus salmonis</name>
    <dbReference type="NCBI Taxonomy" id="72036"/>
    <lineage>
        <taxon>Eukaryota</taxon>
        <taxon>Metazoa</taxon>
        <taxon>Ecdysozoa</taxon>
        <taxon>Arthropoda</taxon>
        <taxon>Crustacea</taxon>
        <taxon>Multicrustacea</taxon>
        <taxon>Hexanauplia</taxon>
        <taxon>Copepoda</taxon>
        <taxon>Siphonostomatoida</taxon>
        <taxon>Caligidae</taxon>
        <taxon>Lepeophtheirus</taxon>
    </lineage>
</organism>
<sequence length="80" mass="9081">MVISFTLNLLAKRRNDAVLSSLILVSRDFRIVSSRFKPFISLLSFLLTPFPFSLATLMFRTVLIVTPTMFEIIFGSTYAS</sequence>
<proteinExistence type="predicted"/>
<keyword evidence="1" id="KW-0812">Transmembrane</keyword>
<evidence type="ECO:0000313" key="2">
    <source>
        <dbReference type="EMBL" id="CDW36701.1"/>
    </source>
</evidence>
<dbReference type="EMBL" id="HACA01019340">
    <property type="protein sequence ID" value="CDW36701.1"/>
    <property type="molecule type" value="Transcribed_RNA"/>
</dbReference>
<reference evidence="2" key="1">
    <citation type="submission" date="2014-05" db="EMBL/GenBank/DDBJ databases">
        <authorList>
            <person name="Chronopoulou M."/>
        </authorList>
    </citation>
    <scope>NUCLEOTIDE SEQUENCE</scope>
    <source>
        <tissue evidence="2">Whole organism</tissue>
    </source>
</reference>
<dbReference type="AlphaFoldDB" id="A0A0K2UG60"/>
<keyword evidence="1" id="KW-0472">Membrane</keyword>